<keyword evidence="4 12" id="KW-0436">Ligase</keyword>
<dbReference type="InterPro" id="IPR001645">
    <property type="entry name" value="Folylpolyglutamate_synth"/>
</dbReference>
<evidence type="ECO:0000256" key="5">
    <source>
        <dbReference type="ARBA" id="ARBA00022723"/>
    </source>
</evidence>
<dbReference type="PANTHER" id="PTHR11136:SF0">
    <property type="entry name" value="DIHYDROFOLATE SYNTHETASE-RELATED"/>
    <property type="match status" value="1"/>
</dbReference>
<comment type="similarity">
    <text evidence="2">Belongs to the folylpolyglutamate synthase family.</text>
</comment>
<organism evidence="12">
    <name type="scientific">hydrothermal vent metagenome</name>
    <dbReference type="NCBI Taxonomy" id="652676"/>
    <lineage>
        <taxon>unclassified sequences</taxon>
        <taxon>metagenomes</taxon>
        <taxon>ecological metagenomes</taxon>
    </lineage>
</organism>
<feature type="domain" description="Mur ligase C-terminal" evidence="10">
    <location>
        <begin position="300"/>
        <end position="429"/>
    </location>
</feature>
<keyword evidence="6" id="KW-0547">Nucleotide-binding</keyword>
<evidence type="ECO:0000259" key="10">
    <source>
        <dbReference type="Pfam" id="PF02875"/>
    </source>
</evidence>
<evidence type="ECO:0000256" key="9">
    <source>
        <dbReference type="ARBA" id="ARBA00022909"/>
    </source>
</evidence>
<dbReference type="InterPro" id="IPR036565">
    <property type="entry name" value="Mur-like_cat_sf"/>
</dbReference>
<protein>
    <submittedName>
        <fullName evidence="12">Dihydrofolate synthase @ Folylpolyglutamate synthase</fullName>
        <ecNumber evidence="12">6.3.2.12</ecNumber>
        <ecNumber evidence="12">6.3.2.17</ecNumber>
    </submittedName>
</protein>
<dbReference type="GO" id="GO:0046656">
    <property type="term" value="P:folic acid biosynthetic process"/>
    <property type="evidence" value="ECO:0007669"/>
    <property type="project" value="UniProtKB-KW"/>
</dbReference>
<keyword evidence="9" id="KW-0289">Folate biosynthesis</keyword>
<dbReference type="Gene3D" id="3.90.190.20">
    <property type="entry name" value="Mur ligase, C-terminal domain"/>
    <property type="match status" value="1"/>
</dbReference>
<gene>
    <name evidence="12" type="ORF">MNBD_NITROSPIRAE01-1946</name>
</gene>
<dbReference type="AlphaFoldDB" id="A0A3B1CAU6"/>
<dbReference type="Gene3D" id="3.40.1190.10">
    <property type="entry name" value="Mur-like, catalytic domain"/>
    <property type="match status" value="1"/>
</dbReference>
<dbReference type="EMBL" id="UOGF01000026">
    <property type="protein sequence ID" value="VAX27329.1"/>
    <property type="molecule type" value="Genomic_DNA"/>
</dbReference>
<dbReference type="InterPro" id="IPR018109">
    <property type="entry name" value="Folylpolyglutamate_synth_CS"/>
</dbReference>
<dbReference type="Pfam" id="PF08245">
    <property type="entry name" value="Mur_ligase_M"/>
    <property type="match status" value="1"/>
</dbReference>
<dbReference type="EC" id="6.3.2.17" evidence="12"/>
<evidence type="ECO:0000256" key="1">
    <source>
        <dbReference type="ARBA" id="ARBA00001946"/>
    </source>
</evidence>
<dbReference type="InterPro" id="IPR036615">
    <property type="entry name" value="Mur_ligase_C_dom_sf"/>
</dbReference>
<dbReference type="GO" id="GO:0046872">
    <property type="term" value="F:metal ion binding"/>
    <property type="evidence" value="ECO:0007669"/>
    <property type="project" value="UniProtKB-KW"/>
</dbReference>
<keyword evidence="8" id="KW-0460">Magnesium</keyword>
<dbReference type="InterPro" id="IPR004101">
    <property type="entry name" value="Mur_ligase_C"/>
</dbReference>
<comment type="cofactor">
    <cofactor evidence="1">
        <name>Mg(2+)</name>
        <dbReference type="ChEBI" id="CHEBI:18420"/>
    </cofactor>
</comment>
<evidence type="ECO:0000256" key="2">
    <source>
        <dbReference type="ARBA" id="ARBA00008276"/>
    </source>
</evidence>
<dbReference type="GO" id="GO:0008841">
    <property type="term" value="F:dihydrofolate synthase activity"/>
    <property type="evidence" value="ECO:0007669"/>
    <property type="project" value="UniProtKB-EC"/>
</dbReference>
<dbReference type="PROSITE" id="PS01012">
    <property type="entry name" value="FOLYLPOLYGLU_SYNT_2"/>
    <property type="match status" value="1"/>
</dbReference>
<evidence type="ECO:0000313" key="12">
    <source>
        <dbReference type="EMBL" id="VAX27329.1"/>
    </source>
</evidence>
<dbReference type="EC" id="6.3.2.12" evidence="12"/>
<dbReference type="PIRSF" id="PIRSF001563">
    <property type="entry name" value="Folylpolyglu_synth"/>
    <property type="match status" value="1"/>
</dbReference>
<accession>A0A3B1CAU6</accession>
<dbReference type="InterPro" id="IPR013221">
    <property type="entry name" value="Mur_ligase_cen"/>
</dbReference>
<proteinExistence type="inferred from homology"/>
<sequence length="449" mass="49501">MTYAETIAYLYKMQHHGIKPGLARMTSLLALFNQPQKAYKSVHIAGTNGKGSTAAMVAAVLEKAKYRVGLYTSPHLLDFSERIRINQTPISHKDIVKLTQRLREKLEQNSPRLAKKITFFEFTTGLAFLYFAEKAIDVAVIEVGLGGRFDATNLIQPLVSSITNIDIDHEKYLGTTISEVAQEKAGIIKKSVPLISTASQPEVISIIEEIARLKKAPIAKVGQVKRACATTLSEKNTLIKPIKLHYTGLKNYIIELPLLGKHQIENMTTSLSIIESLQNQGLSISKDDIVEGFKNVRLEGRLEVVQKDPLILLDGAHNPAGARALGAFLEELDCGAQGKHWLISGMMDDKKISEMITPLLNWTDEFVLTRPKTARAADPQKIEKTICSLVDQQQKQRPLITIKESVADAITHLKSQMKTQDLLVVTGSFYTVGEAKGALTGTPPSLIRG</sequence>
<keyword evidence="5" id="KW-0479">Metal-binding</keyword>
<feature type="domain" description="Mur ligase central" evidence="11">
    <location>
        <begin position="44"/>
        <end position="271"/>
    </location>
</feature>
<dbReference type="GO" id="GO:0004326">
    <property type="term" value="F:tetrahydrofolylpolyglutamate synthase activity"/>
    <property type="evidence" value="ECO:0007669"/>
    <property type="project" value="UniProtKB-EC"/>
</dbReference>
<evidence type="ECO:0000256" key="8">
    <source>
        <dbReference type="ARBA" id="ARBA00022842"/>
    </source>
</evidence>
<dbReference type="FunFam" id="3.40.1190.10:FF:000004">
    <property type="entry name" value="Dihydrofolate synthase/folylpolyglutamate synthase"/>
    <property type="match status" value="1"/>
</dbReference>
<evidence type="ECO:0000259" key="11">
    <source>
        <dbReference type="Pfam" id="PF08245"/>
    </source>
</evidence>
<dbReference type="NCBIfam" id="TIGR01499">
    <property type="entry name" value="folC"/>
    <property type="match status" value="1"/>
</dbReference>
<evidence type="ECO:0000256" key="4">
    <source>
        <dbReference type="ARBA" id="ARBA00022598"/>
    </source>
</evidence>
<dbReference type="GO" id="GO:0005524">
    <property type="term" value="F:ATP binding"/>
    <property type="evidence" value="ECO:0007669"/>
    <property type="project" value="UniProtKB-KW"/>
</dbReference>
<evidence type="ECO:0000256" key="7">
    <source>
        <dbReference type="ARBA" id="ARBA00022840"/>
    </source>
</evidence>
<dbReference type="GO" id="GO:0005737">
    <property type="term" value="C:cytoplasm"/>
    <property type="evidence" value="ECO:0007669"/>
    <property type="project" value="TreeGrafter"/>
</dbReference>
<evidence type="ECO:0000256" key="6">
    <source>
        <dbReference type="ARBA" id="ARBA00022741"/>
    </source>
</evidence>
<dbReference type="PANTHER" id="PTHR11136">
    <property type="entry name" value="FOLYLPOLYGLUTAMATE SYNTHASE-RELATED"/>
    <property type="match status" value="1"/>
</dbReference>
<comment type="subunit">
    <text evidence="3">Monomer.</text>
</comment>
<dbReference type="SUPFAM" id="SSF53623">
    <property type="entry name" value="MurD-like peptide ligases, catalytic domain"/>
    <property type="match status" value="1"/>
</dbReference>
<dbReference type="Pfam" id="PF02875">
    <property type="entry name" value="Mur_ligase_C"/>
    <property type="match status" value="1"/>
</dbReference>
<evidence type="ECO:0000256" key="3">
    <source>
        <dbReference type="ARBA" id="ARBA00011245"/>
    </source>
</evidence>
<reference evidence="12" key="1">
    <citation type="submission" date="2018-06" db="EMBL/GenBank/DDBJ databases">
        <authorList>
            <person name="Zhirakovskaya E."/>
        </authorList>
    </citation>
    <scope>NUCLEOTIDE SEQUENCE</scope>
</reference>
<keyword evidence="7" id="KW-0067">ATP-binding</keyword>
<name>A0A3B1CAU6_9ZZZZ</name>
<dbReference type="SUPFAM" id="SSF53244">
    <property type="entry name" value="MurD-like peptide ligases, peptide-binding domain"/>
    <property type="match status" value="1"/>
</dbReference>